<protein>
    <submittedName>
        <fullName evidence="1">Uncharacterized protein</fullName>
    </submittedName>
</protein>
<dbReference type="Proteomes" id="UP000813385">
    <property type="component" value="Unassembled WGS sequence"/>
</dbReference>
<accession>A0A8K0TBP3</accession>
<evidence type="ECO:0000313" key="1">
    <source>
        <dbReference type="EMBL" id="KAH7354002.1"/>
    </source>
</evidence>
<name>A0A8K0TBP3_9PEZI</name>
<organism evidence="1 2">
    <name type="scientific">Plectosphaerella cucumerina</name>
    <dbReference type="NCBI Taxonomy" id="40658"/>
    <lineage>
        <taxon>Eukaryota</taxon>
        <taxon>Fungi</taxon>
        <taxon>Dikarya</taxon>
        <taxon>Ascomycota</taxon>
        <taxon>Pezizomycotina</taxon>
        <taxon>Sordariomycetes</taxon>
        <taxon>Hypocreomycetidae</taxon>
        <taxon>Glomerellales</taxon>
        <taxon>Plectosphaerellaceae</taxon>
        <taxon>Plectosphaerella</taxon>
    </lineage>
</organism>
<dbReference type="EMBL" id="JAGPXD010000005">
    <property type="protein sequence ID" value="KAH7354002.1"/>
    <property type="molecule type" value="Genomic_DNA"/>
</dbReference>
<proteinExistence type="predicted"/>
<reference evidence="1" key="1">
    <citation type="journal article" date="2021" name="Nat. Commun.">
        <title>Genetic determinants of endophytism in the Arabidopsis root mycobiome.</title>
        <authorList>
            <person name="Mesny F."/>
            <person name="Miyauchi S."/>
            <person name="Thiergart T."/>
            <person name="Pickel B."/>
            <person name="Atanasova L."/>
            <person name="Karlsson M."/>
            <person name="Huettel B."/>
            <person name="Barry K.W."/>
            <person name="Haridas S."/>
            <person name="Chen C."/>
            <person name="Bauer D."/>
            <person name="Andreopoulos W."/>
            <person name="Pangilinan J."/>
            <person name="LaButti K."/>
            <person name="Riley R."/>
            <person name="Lipzen A."/>
            <person name="Clum A."/>
            <person name="Drula E."/>
            <person name="Henrissat B."/>
            <person name="Kohler A."/>
            <person name="Grigoriev I.V."/>
            <person name="Martin F.M."/>
            <person name="Hacquard S."/>
        </authorList>
    </citation>
    <scope>NUCLEOTIDE SEQUENCE</scope>
    <source>
        <strain evidence="1">MPI-CAGE-AT-0016</strain>
    </source>
</reference>
<evidence type="ECO:0000313" key="2">
    <source>
        <dbReference type="Proteomes" id="UP000813385"/>
    </source>
</evidence>
<dbReference type="AlphaFoldDB" id="A0A8K0TBP3"/>
<sequence length="205" mass="21216">MRYPHSVLNVPVCINVCNLYEPAQSAPVDHPQIPGPTPVEALQKCNEELPRKADHLPANSATAVLGVEGLIDGAKNGIIVVTLQELAPGAHLGRRHRLTLRVLEVVVEAVDGAVDIVGEGVAIAHTHTVELSNVEGGSVGGALGALLGHAVLEEVLGEDGHEFEDLRHQVGVGRLDGAVATLVVRHGGSGEIGSGGGCWCCGFLL</sequence>
<gene>
    <name evidence="1" type="ORF">B0T11DRAFT_287794</name>
</gene>
<keyword evidence="2" id="KW-1185">Reference proteome</keyword>
<comment type="caution">
    <text evidence="1">The sequence shown here is derived from an EMBL/GenBank/DDBJ whole genome shotgun (WGS) entry which is preliminary data.</text>
</comment>